<protein>
    <submittedName>
        <fullName evidence="3">3-oxoacyl-[acyl-carrier protein] reductase</fullName>
    </submittedName>
</protein>
<dbReference type="CDD" id="cd05233">
    <property type="entry name" value="SDR_c"/>
    <property type="match status" value="1"/>
</dbReference>
<evidence type="ECO:0000256" key="1">
    <source>
        <dbReference type="ARBA" id="ARBA00006484"/>
    </source>
</evidence>
<dbReference type="FunFam" id="3.40.50.720:FF:000084">
    <property type="entry name" value="Short-chain dehydrogenase reductase"/>
    <property type="match status" value="1"/>
</dbReference>
<organism evidence="3 4">
    <name type="scientific">Paraburkholderia diazotrophica</name>
    <dbReference type="NCBI Taxonomy" id="667676"/>
    <lineage>
        <taxon>Bacteria</taxon>
        <taxon>Pseudomonadati</taxon>
        <taxon>Pseudomonadota</taxon>
        <taxon>Betaproteobacteria</taxon>
        <taxon>Burkholderiales</taxon>
        <taxon>Burkholderiaceae</taxon>
        <taxon>Paraburkholderia</taxon>
    </lineage>
</organism>
<sequence>MFSEIQIGARLVQIFNLTGKTAVVTGSAQGLGRETARLLAEAGANVVIADLNPDAASVTAADIEANGGIAMPCKVDVADEASVKALFSTVDAKFGGVDILVNNAAHRSKAEFFEMSVEQWDQMQDVTLRGTFLCCREAITRMKSKGGGGSIVNISSVGALRPTLWGVNAHYDAAKAGVDSITRSLASEFAADGIRVNSILPGGMASEGGKNISATFRIRGPIMGAGRIPMGRTAAPIEVAQSVFFLASPAASYVTGQIIAADGGFTVS</sequence>
<dbReference type="Proteomes" id="UP000198866">
    <property type="component" value="Unassembled WGS sequence"/>
</dbReference>
<proteinExistence type="inferred from homology"/>
<dbReference type="OrthoDB" id="9804774at2"/>
<dbReference type="RefSeq" id="WP_090869946.1">
    <property type="nucleotide sequence ID" value="NZ_FNYE01000022.1"/>
</dbReference>
<evidence type="ECO:0000313" key="4">
    <source>
        <dbReference type="Proteomes" id="UP000198866"/>
    </source>
</evidence>
<dbReference type="PRINTS" id="PR00081">
    <property type="entry name" value="GDHRDH"/>
</dbReference>
<accession>A0A1H7CFW2</accession>
<dbReference type="EMBL" id="FNYE01000022">
    <property type="protein sequence ID" value="SEJ88683.1"/>
    <property type="molecule type" value="Genomic_DNA"/>
</dbReference>
<dbReference type="PANTHER" id="PTHR42760:SF115">
    <property type="entry name" value="3-OXOACYL-[ACYL-CARRIER-PROTEIN] REDUCTASE FABG"/>
    <property type="match status" value="1"/>
</dbReference>
<dbReference type="InterPro" id="IPR002347">
    <property type="entry name" value="SDR_fam"/>
</dbReference>
<keyword evidence="2" id="KW-0560">Oxidoreductase</keyword>
<dbReference type="PANTHER" id="PTHR42760">
    <property type="entry name" value="SHORT-CHAIN DEHYDROGENASES/REDUCTASES FAMILY MEMBER"/>
    <property type="match status" value="1"/>
</dbReference>
<gene>
    <name evidence="3" type="ORF">SAMN05192539_102210</name>
</gene>
<evidence type="ECO:0000313" key="3">
    <source>
        <dbReference type="EMBL" id="SEJ88683.1"/>
    </source>
</evidence>
<dbReference type="GO" id="GO:0016616">
    <property type="term" value="F:oxidoreductase activity, acting on the CH-OH group of donors, NAD or NADP as acceptor"/>
    <property type="evidence" value="ECO:0007669"/>
    <property type="project" value="TreeGrafter"/>
</dbReference>
<evidence type="ECO:0000256" key="2">
    <source>
        <dbReference type="ARBA" id="ARBA00023002"/>
    </source>
</evidence>
<reference evidence="4" key="1">
    <citation type="submission" date="2016-10" db="EMBL/GenBank/DDBJ databases">
        <authorList>
            <person name="Varghese N."/>
            <person name="Submissions S."/>
        </authorList>
    </citation>
    <scope>NUCLEOTIDE SEQUENCE [LARGE SCALE GENOMIC DNA]</scope>
    <source>
        <strain evidence="4">LMG 26031</strain>
    </source>
</reference>
<dbReference type="STRING" id="667676.SAMN05192539_102210"/>
<dbReference type="SUPFAM" id="SSF51735">
    <property type="entry name" value="NAD(P)-binding Rossmann-fold domains"/>
    <property type="match status" value="1"/>
</dbReference>
<comment type="similarity">
    <text evidence="1">Belongs to the short-chain dehydrogenases/reductases (SDR) family.</text>
</comment>
<dbReference type="Gene3D" id="3.40.50.720">
    <property type="entry name" value="NAD(P)-binding Rossmann-like Domain"/>
    <property type="match status" value="1"/>
</dbReference>
<dbReference type="InterPro" id="IPR036291">
    <property type="entry name" value="NAD(P)-bd_dom_sf"/>
</dbReference>
<dbReference type="AlphaFoldDB" id="A0A1H7CFW2"/>
<name>A0A1H7CFW2_9BURK</name>
<keyword evidence="4" id="KW-1185">Reference proteome</keyword>
<dbReference type="Pfam" id="PF13561">
    <property type="entry name" value="adh_short_C2"/>
    <property type="match status" value="1"/>
</dbReference>
<dbReference type="PRINTS" id="PR00080">
    <property type="entry name" value="SDRFAMILY"/>
</dbReference>